<protein>
    <submittedName>
        <fullName evidence="1">Uncharacterized protein</fullName>
    </submittedName>
</protein>
<dbReference type="Proteomes" id="UP000805193">
    <property type="component" value="Unassembled WGS sequence"/>
</dbReference>
<accession>A0AC60PUH3</accession>
<organism evidence="1 2">
    <name type="scientific">Ixodes persulcatus</name>
    <name type="common">Taiga tick</name>
    <dbReference type="NCBI Taxonomy" id="34615"/>
    <lineage>
        <taxon>Eukaryota</taxon>
        <taxon>Metazoa</taxon>
        <taxon>Ecdysozoa</taxon>
        <taxon>Arthropoda</taxon>
        <taxon>Chelicerata</taxon>
        <taxon>Arachnida</taxon>
        <taxon>Acari</taxon>
        <taxon>Parasitiformes</taxon>
        <taxon>Ixodida</taxon>
        <taxon>Ixodoidea</taxon>
        <taxon>Ixodidae</taxon>
        <taxon>Ixodinae</taxon>
        <taxon>Ixodes</taxon>
    </lineage>
</organism>
<name>A0AC60PUH3_IXOPE</name>
<sequence length="975" mass="104713">MSLRARRQVADDKLDQATVQQVQVSESGEITASDILQQAFQEASGEFEQVAVTYATVEDGVAVLHGSLPDGILQQQVNEDGQIVQPVTLADVVSDTGAEAAEPTAEAAETEEPANIAEDDAATGEAAADFVDESGAEQAVLVQDDAVEEGGNEDAAMQEDEEPAVASPESEEATASSPSVPVRIQPASSSSGTLQQIGLPQKQSSAPLGSSENPIQIIQQGNTYHSTQVLSPEQLQQIAHVLQQQQVNRAIQNGGSAVVFNPQTNTRIIYRVIYPSELGSKSSSSSTTTRASSGRGRGTYSTRGRGRPRGRGFARRVVEEDDPRSDGPELSREEKEEKKKHRPRTRSGRISKPPSYMVKDYKRIHHLDFDDEPYDDSDGGYSDYQVSDDEERSGRRSFTGLGGRPRNYKCPTCSKSYIGRGGLCRHLRLYPDHGNPSDVEELSVHDETSNTPPPSSAMDRQPGEGRSSDAGDRNPAMMAAPQRSRYADLASIRRKSRLREAARACRDEEVMEVVLPRVTEMVSLWEFLLSKCEKGDPPQLQVPDMLIQMEELLREMRALGQESLKAVESSDVGGTLVKIEDEAVAQALGLPTGLYAVLEEEPAKPIPVTRKRPRQEGQASQQGSQQGGAGTVEFVTPEEMVAALHGEPLPPNKRMRLDDEDSFVVLPPDSEGAKTDKETAAIIEATLNSDSLSENMLENLEFAGLPVADENAVTNGGEEQEAAPVATTIARQTKPAAVKQTTAVTTQQTTRPSPSSFQFVQQAGTQKIQILPGQSLLSRNFVRVVTSSEGTPVANDAAAAATAVTVVAQESASPPEAEAAEPAVQPDEQPEAADQAAAGEEEEEKQTETLVQVVESHGNEDSQHEVTQVVCAEEEGESQNGGESQPVIRQYMLPDGQIVSAYEDAEGSLVQLATPEEETTTALGNVVIVHNPDGTTTLQVPNDGSIPIETVQALLAMDQSAMVVQTQEEATAETA</sequence>
<comment type="caution">
    <text evidence="1">The sequence shown here is derived from an EMBL/GenBank/DDBJ whole genome shotgun (WGS) entry which is preliminary data.</text>
</comment>
<gene>
    <name evidence="1" type="ORF">HPB47_028006</name>
</gene>
<dbReference type="EMBL" id="JABSTQ010009937">
    <property type="protein sequence ID" value="KAG0424785.1"/>
    <property type="molecule type" value="Genomic_DNA"/>
</dbReference>
<evidence type="ECO:0000313" key="1">
    <source>
        <dbReference type="EMBL" id="KAG0424785.1"/>
    </source>
</evidence>
<proteinExistence type="predicted"/>
<keyword evidence="2" id="KW-1185">Reference proteome</keyword>
<evidence type="ECO:0000313" key="2">
    <source>
        <dbReference type="Proteomes" id="UP000805193"/>
    </source>
</evidence>
<reference evidence="1 2" key="1">
    <citation type="journal article" date="2020" name="Cell">
        <title>Large-Scale Comparative Analyses of Tick Genomes Elucidate Their Genetic Diversity and Vector Capacities.</title>
        <authorList>
            <consortium name="Tick Genome and Microbiome Consortium (TIGMIC)"/>
            <person name="Jia N."/>
            <person name="Wang J."/>
            <person name="Shi W."/>
            <person name="Du L."/>
            <person name="Sun Y."/>
            <person name="Zhan W."/>
            <person name="Jiang J.F."/>
            <person name="Wang Q."/>
            <person name="Zhang B."/>
            <person name="Ji P."/>
            <person name="Bell-Sakyi L."/>
            <person name="Cui X.M."/>
            <person name="Yuan T.T."/>
            <person name="Jiang B.G."/>
            <person name="Yang W.F."/>
            <person name="Lam T.T."/>
            <person name="Chang Q.C."/>
            <person name="Ding S.J."/>
            <person name="Wang X.J."/>
            <person name="Zhu J.G."/>
            <person name="Ruan X.D."/>
            <person name="Zhao L."/>
            <person name="Wei J.T."/>
            <person name="Ye R.Z."/>
            <person name="Que T.C."/>
            <person name="Du C.H."/>
            <person name="Zhou Y.H."/>
            <person name="Cheng J.X."/>
            <person name="Dai P.F."/>
            <person name="Guo W.B."/>
            <person name="Han X.H."/>
            <person name="Huang E.J."/>
            <person name="Li L.F."/>
            <person name="Wei W."/>
            <person name="Gao Y.C."/>
            <person name="Liu J.Z."/>
            <person name="Shao H.Z."/>
            <person name="Wang X."/>
            <person name="Wang C.C."/>
            <person name="Yang T.C."/>
            <person name="Huo Q.B."/>
            <person name="Li W."/>
            <person name="Chen H.Y."/>
            <person name="Chen S.E."/>
            <person name="Zhou L.G."/>
            <person name="Ni X.B."/>
            <person name="Tian J.H."/>
            <person name="Sheng Y."/>
            <person name="Liu T."/>
            <person name="Pan Y.S."/>
            <person name="Xia L.Y."/>
            <person name="Li J."/>
            <person name="Zhao F."/>
            <person name="Cao W.C."/>
        </authorList>
    </citation>
    <scope>NUCLEOTIDE SEQUENCE [LARGE SCALE GENOMIC DNA]</scope>
    <source>
        <strain evidence="1">Iper-2018</strain>
    </source>
</reference>